<comment type="caution">
    <text evidence="2">The sequence shown here is derived from an EMBL/GenBank/DDBJ whole genome shotgun (WGS) entry which is preliminary data.</text>
</comment>
<sequence>MSTRVRELPVEIIGKVLDYIEPQHDTGNDIDRRAFLSVESFDPPPDPSRVSITDIGNFRCASKRFAEIAADRLFGRVACRFSSTGLQKLEQLAQWKHLARHVKRFTYLVPYFYRGGTTQLSQLEDELRQCGFQSSDLQNLHRKAREQVSICSQREDVRILKLAIASFTGLKVVQLLRVADPEDHKLLDYLRHHASDLSLDWTTACSHASQTIGSALLAARNIPWSRFSLPMLSPSSAPFLQVNGPDAIPALAERLECLTLHFDDPEALDEKILELSPLFRAVFFRACNMRAIHVGFPSHRPLTLSLETVFHNVVWPNLQAFGVQAWELDEEEIIGLVQRHKTKLKGLRLRDVQLKAGSRWRNVLPVLREQVPELRWVSLRRIGYAEFWHTQQGGMQGGTEVPEDLLVSDSDSTEEEDEVANESDGGDEDDALGSDSSSDDAHSDSDEEHGPNANEMEFPPLDSPIATTTPWCTCAGEGRLDSAEELEDNGVQVENSKRKFWERWVVRRCPVHGERAG</sequence>
<evidence type="ECO:0000313" key="2">
    <source>
        <dbReference type="EMBL" id="KJX95595.1"/>
    </source>
</evidence>
<organism evidence="2 3">
    <name type="scientific">Zymoseptoria brevis</name>
    <dbReference type="NCBI Taxonomy" id="1047168"/>
    <lineage>
        <taxon>Eukaryota</taxon>
        <taxon>Fungi</taxon>
        <taxon>Dikarya</taxon>
        <taxon>Ascomycota</taxon>
        <taxon>Pezizomycotina</taxon>
        <taxon>Dothideomycetes</taxon>
        <taxon>Dothideomycetidae</taxon>
        <taxon>Mycosphaerellales</taxon>
        <taxon>Mycosphaerellaceae</taxon>
        <taxon>Zymoseptoria</taxon>
    </lineage>
</organism>
<feature type="region of interest" description="Disordered" evidence="1">
    <location>
        <begin position="409"/>
        <end position="471"/>
    </location>
</feature>
<evidence type="ECO:0000256" key="1">
    <source>
        <dbReference type="SAM" id="MobiDB-lite"/>
    </source>
</evidence>
<feature type="compositionally biased region" description="Basic and acidic residues" evidence="1">
    <location>
        <begin position="439"/>
        <end position="450"/>
    </location>
</feature>
<keyword evidence="3" id="KW-1185">Reference proteome</keyword>
<dbReference type="EMBL" id="LAFY01004061">
    <property type="protein sequence ID" value="KJX95595.1"/>
    <property type="molecule type" value="Genomic_DNA"/>
</dbReference>
<accession>A0A0F4GHD7</accession>
<dbReference type="Proteomes" id="UP000033647">
    <property type="component" value="Unassembled WGS sequence"/>
</dbReference>
<feature type="compositionally biased region" description="Acidic residues" evidence="1">
    <location>
        <begin position="411"/>
        <end position="432"/>
    </location>
</feature>
<gene>
    <name evidence="2" type="ORF">TI39_contig4101g00016</name>
</gene>
<reference evidence="2 3" key="1">
    <citation type="submission" date="2015-03" db="EMBL/GenBank/DDBJ databases">
        <title>RNA-seq based gene annotation and comparative genomics of four Zymoseptoria species reveal species-specific pathogenicity related genes and transposable element activity.</title>
        <authorList>
            <person name="Grandaubert J."/>
            <person name="Bhattacharyya A."/>
            <person name="Stukenbrock E.H."/>
        </authorList>
    </citation>
    <scope>NUCLEOTIDE SEQUENCE [LARGE SCALE GENOMIC DNA]</scope>
    <source>
        <strain evidence="2 3">Zb18110</strain>
    </source>
</reference>
<dbReference type="AlphaFoldDB" id="A0A0F4GHD7"/>
<protein>
    <submittedName>
        <fullName evidence="2">Uncharacterized protein</fullName>
    </submittedName>
</protein>
<evidence type="ECO:0000313" key="3">
    <source>
        <dbReference type="Proteomes" id="UP000033647"/>
    </source>
</evidence>
<proteinExistence type="predicted"/>
<dbReference type="OrthoDB" id="4179303at2759"/>
<name>A0A0F4GHD7_9PEZI</name>
<dbReference type="STRING" id="1047168.A0A0F4GHD7"/>